<reference evidence="3" key="1">
    <citation type="submission" date="2013-09" db="EMBL/GenBank/DDBJ databases">
        <title>The Genome Sequence of Anopheles maculatus species B.</title>
        <authorList>
            <consortium name="The Broad Institute Genomics Platform"/>
            <person name="Neafsey D.E."/>
            <person name="Besansky N."/>
            <person name="Howell P."/>
            <person name="Walton C."/>
            <person name="Young S.K."/>
            <person name="Zeng Q."/>
            <person name="Gargeya S."/>
            <person name="Fitzgerald M."/>
            <person name="Haas B."/>
            <person name="Abouelleil A."/>
            <person name="Allen A.W."/>
            <person name="Alvarado L."/>
            <person name="Arachchi H.M."/>
            <person name="Berlin A.M."/>
            <person name="Chapman S.B."/>
            <person name="Gainer-Dewar J."/>
            <person name="Goldberg J."/>
            <person name="Griggs A."/>
            <person name="Gujja S."/>
            <person name="Hansen M."/>
            <person name="Howarth C."/>
            <person name="Imamovic A."/>
            <person name="Ireland A."/>
            <person name="Larimer J."/>
            <person name="McCowan C."/>
            <person name="Murphy C."/>
            <person name="Pearson M."/>
            <person name="Poon T.W."/>
            <person name="Priest M."/>
            <person name="Roberts A."/>
            <person name="Saif S."/>
            <person name="Shea T."/>
            <person name="Sisk P."/>
            <person name="Sykes S."/>
            <person name="Wortman J."/>
            <person name="Nusbaum C."/>
            <person name="Birren B."/>
        </authorList>
    </citation>
    <scope>NUCLEOTIDE SEQUENCE [LARGE SCALE GENOMIC DNA]</scope>
    <source>
        <strain evidence="3">maculatus3</strain>
    </source>
</reference>
<feature type="compositionally biased region" description="Polar residues" evidence="1">
    <location>
        <begin position="54"/>
        <end position="66"/>
    </location>
</feature>
<feature type="region of interest" description="Disordered" evidence="1">
    <location>
        <begin position="1"/>
        <end position="127"/>
    </location>
</feature>
<dbReference type="Proteomes" id="UP000075901">
    <property type="component" value="Unassembled WGS sequence"/>
</dbReference>
<reference evidence="2" key="2">
    <citation type="submission" date="2020-05" db="UniProtKB">
        <authorList>
            <consortium name="EnsemblMetazoa"/>
        </authorList>
    </citation>
    <scope>IDENTIFICATION</scope>
    <source>
        <strain evidence="2">maculatus3</strain>
    </source>
</reference>
<feature type="compositionally biased region" description="Low complexity" evidence="1">
    <location>
        <begin position="118"/>
        <end position="127"/>
    </location>
</feature>
<name>A0A182SG81_9DIPT</name>
<feature type="compositionally biased region" description="Basic and acidic residues" evidence="1">
    <location>
        <begin position="86"/>
        <end position="100"/>
    </location>
</feature>
<dbReference type="VEuPathDB" id="VectorBase:AMAM006162"/>
<evidence type="ECO:0000313" key="2">
    <source>
        <dbReference type="EnsemblMetazoa" id="AMAM006162-PA"/>
    </source>
</evidence>
<protein>
    <submittedName>
        <fullName evidence="2">Uncharacterized protein</fullName>
    </submittedName>
</protein>
<proteinExistence type="predicted"/>
<dbReference type="AlphaFoldDB" id="A0A182SG81"/>
<evidence type="ECO:0000256" key="1">
    <source>
        <dbReference type="SAM" id="MobiDB-lite"/>
    </source>
</evidence>
<feature type="compositionally biased region" description="Polar residues" evidence="1">
    <location>
        <begin position="73"/>
        <end position="85"/>
    </location>
</feature>
<dbReference type="EnsemblMetazoa" id="AMAM006162-RA">
    <property type="protein sequence ID" value="AMAM006162-PA"/>
    <property type="gene ID" value="AMAM006162"/>
</dbReference>
<keyword evidence="3" id="KW-1185">Reference proteome</keyword>
<accession>A0A182SG81</accession>
<feature type="compositionally biased region" description="Basic and acidic residues" evidence="1">
    <location>
        <begin position="36"/>
        <end position="51"/>
    </location>
</feature>
<sequence length="169" mass="18258">MEANGEPVAVDKQPNDDEPKTTYSDDVSIDANVPAKLEEINGEENKPDCADGSKQASTDVETTINSPGAMRSRSGSRNSHTSQQGDGHDRSGSEVSESRSRKSRSTSRQSRRSRSRARSSPSPVRKSLVVASQQYSSARSYTFPVAVPLSLRFAISFPVSIALPISFPI</sequence>
<organism evidence="2 3">
    <name type="scientific">Anopheles maculatus</name>
    <dbReference type="NCBI Taxonomy" id="74869"/>
    <lineage>
        <taxon>Eukaryota</taxon>
        <taxon>Metazoa</taxon>
        <taxon>Ecdysozoa</taxon>
        <taxon>Arthropoda</taxon>
        <taxon>Hexapoda</taxon>
        <taxon>Insecta</taxon>
        <taxon>Pterygota</taxon>
        <taxon>Neoptera</taxon>
        <taxon>Endopterygota</taxon>
        <taxon>Diptera</taxon>
        <taxon>Nematocera</taxon>
        <taxon>Culicoidea</taxon>
        <taxon>Culicidae</taxon>
        <taxon>Anophelinae</taxon>
        <taxon>Anopheles</taxon>
        <taxon>Anopheles maculatus group</taxon>
    </lineage>
</organism>
<evidence type="ECO:0000313" key="3">
    <source>
        <dbReference type="Proteomes" id="UP000075901"/>
    </source>
</evidence>
<feature type="compositionally biased region" description="Basic residues" evidence="1">
    <location>
        <begin position="101"/>
        <end position="117"/>
    </location>
</feature>